<organism evidence="2 3">
    <name type="scientific">Tigriopus californicus</name>
    <name type="common">Marine copepod</name>
    <dbReference type="NCBI Taxonomy" id="6832"/>
    <lineage>
        <taxon>Eukaryota</taxon>
        <taxon>Metazoa</taxon>
        <taxon>Ecdysozoa</taxon>
        <taxon>Arthropoda</taxon>
        <taxon>Crustacea</taxon>
        <taxon>Multicrustacea</taxon>
        <taxon>Hexanauplia</taxon>
        <taxon>Copepoda</taxon>
        <taxon>Harpacticoida</taxon>
        <taxon>Harpacticidae</taxon>
        <taxon>Tigriopus</taxon>
    </lineage>
</organism>
<dbReference type="SUPFAM" id="SSF51735">
    <property type="entry name" value="NAD(P)-binding Rossmann-fold domains"/>
    <property type="match status" value="1"/>
</dbReference>
<dbReference type="InterPro" id="IPR036291">
    <property type="entry name" value="NAD(P)-bd_dom_sf"/>
</dbReference>
<sequence length="258" mass="28967">MQISFTNPSCTVRLYALINNAGVCVCGEFDWQTWHQIQKQIDVNLLGTLRVTKYCLPLLKAGEGRIINVSSVAGLYGYPGLSIYCATKHAMEGASAVLKEELGKFNIPVVTVQPGDFSKATHLLDNHHKNMNQMWSEMSEFQREEYKDYFISYHNGVAKTGLTGKRIKPLTVLSANVIRGFEKAIMTKVPDEKYLLLPNWRSQLKMWIIGCLPEKWSQYLIARRYRKSLPKVVPSPLLGSVRSGSSTASTISSVGSRF</sequence>
<dbReference type="OMA" id="ARYMVAR"/>
<dbReference type="PANTHER" id="PTHR43313">
    <property type="entry name" value="SHORT-CHAIN DEHYDROGENASE/REDUCTASE FAMILY 9C"/>
    <property type="match status" value="1"/>
</dbReference>
<evidence type="ECO:0000313" key="3">
    <source>
        <dbReference type="Proteomes" id="UP000318571"/>
    </source>
</evidence>
<accession>A0A553PK01</accession>
<dbReference type="Proteomes" id="UP000318571">
    <property type="component" value="Chromosome 11"/>
</dbReference>
<dbReference type="Pfam" id="PF00106">
    <property type="entry name" value="adh_short"/>
    <property type="match status" value="1"/>
</dbReference>
<dbReference type="PANTHER" id="PTHR43313:SF36">
    <property type="entry name" value="D-BETA-HYDROXYBUTYRATE DEHYDROGENASE, MITOCHONDRIAL"/>
    <property type="match status" value="1"/>
</dbReference>
<comment type="similarity">
    <text evidence="1">Belongs to the short-chain dehydrogenases/reductases (SDR) family.</text>
</comment>
<comment type="caution">
    <text evidence="2">The sequence shown here is derived from an EMBL/GenBank/DDBJ whole genome shotgun (WGS) entry which is preliminary data.</text>
</comment>
<dbReference type="GO" id="GO:0016491">
    <property type="term" value="F:oxidoreductase activity"/>
    <property type="evidence" value="ECO:0007669"/>
    <property type="project" value="TreeGrafter"/>
</dbReference>
<evidence type="ECO:0000313" key="2">
    <source>
        <dbReference type="EMBL" id="TRY78005.1"/>
    </source>
</evidence>
<dbReference type="InterPro" id="IPR002347">
    <property type="entry name" value="SDR_fam"/>
</dbReference>
<dbReference type="GO" id="GO:0008202">
    <property type="term" value="P:steroid metabolic process"/>
    <property type="evidence" value="ECO:0007669"/>
    <property type="project" value="TreeGrafter"/>
</dbReference>
<dbReference type="Gene3D" id="3.40.50.720">
    <property type="entry name" value="NAD(P)-binding Rossmann-like Domain"/>
    <property type="match status" value="1"/>
</dbReference>
<dbReference type="STRING" id="6832.A0A553PK01"/>
<dbReference type="AlphaFoldDB" id="A0A553PK01"/>
<dbReference type="PRINTS" id="PR00080">
    <property type="entry name" value="SDRFAMILY"/>
</dbReference>
<reference evidence="2 3" key="1">
    <citation type="journal article" date="2018" name="Nat. Ecol. Evol.">
        <title>Genomic signatures of mitonuclear coevolution across populations of Tigriopus californicus.</title>
        <authorList>
            <person name="Barreto F.S."/>
            <person name="Watson E.T."/>
            <person name="Lima T.G."/>
            <person name="Willett C.S."/>
            <person name="Edmands S."/>
            <person name="Li W."/>
            <person name="Burton R.S."/>
        </authorList>
    </citation>
    <scope>NUCLEOTIDE SEQUENCE [LARGE SCALE GENOMIC DNA]</scope>
    <source>
        <strain evidence="2 3">San Diego</strain>
    </source>
</reference>
<protein>
    <submittedName>
        <fullName evidence="2">Uncharacterized protein</fullName>
    </submittedName>
</protein>
<dbReference type="EMBL" id="VCGU01000003">
    <property type="protein sequence ID" value="TRY78005.1"/>
    <property type="molecule type" value="Genomic_DNA"/>
</dbReference>
<dbReference type="PRINTS" id="PR00081">
    <property type="entry name" value="GDHRDH"/>
</dbReference>
<name>A0A553PK01_TIGCA</name>
<evidence type="ECO:0000256" key="1">
    <source>
        <dbReference type="RuleBase" id="RU000363"/>
    </source>
</evidence>
<gene>
    <name evidence="2" type="ORF">TCAL_08604</name>
</gene>
<keyword evidence="3" id="KW-1185">Reference proteome</keyword>
<proteinExistence type="inferred from homology"/>